<dbReference type="Gene3D" id="3.40.50.620">
    <property type="entry name" value="HUPs"/>
    <property type="match status" value="1"/>
</dbReference>
<dbReference type="EMBL" id="JAEDAQ010000254">
    <property type="protein sequence ID" value="MBH9582242.1"/>
    <property type="molecule type" value="Genomic_DNA"/>
</dbReference>
<dbReference type="InterPro" id="IPR005248">
    <property type="entry name" value="NadD/NMNAT"/>
</dbReference>
<keyword evidence="5" id="KW-0547">Nucleotide-binding</keyword>
<proteinExistence type="predicted"/>
<evidence type="ECO:0000256" key="6">
    <source>
        <dbReference type="ARBA" id="ARBA00022840"/>
    </source>
</evidence>
<evidence type="ECO:0000256" key="7">
    <source>
        <dbReference type="ARBA" id="ARBA00023027"/>
    </source>
</evidence>
<keyword evidence="6" id="KW-0067">ATP-binding</keyword>
<feature type="non-terminal residue" evidence="8">
    <location>
        <position position="78"/>
    </location>
</feature>
<dbReference type="PANTHER" id="PTHR39321">
    <property type="entry name" value="NICOTINATE-NUCLEOTIDE ADENYLYLTRANSFERASE-RELATED"/>
    <property type="match status" value="1"/>
</dbReference>
<dbReference type="PANTHER" id="PTHR39321:SF3">
    <property type="entry name" value="PHOSPHOPANTETHEINE ADENYLYLTRANSFERASE"/>
    <property type="match status" value="1"/>
</dbReference>
<evidence type="ECO:0000256" key="2">
    <source>
        <dbReference type="ARBA" id="ARBA00022642"/>
    </source>
</evidence>
<keyword evidence="3" id="KW-0808">Transferase</keyword>
<gene>
    <name evidence="8" type="ORF">I9026_13035</name>
</gene>
<evidence type="ECO:0000313" key="9">
    <source>
        <dbReference type="Proteomes" id="UP000597038"/>
    </source>
</evidence>
<keyword evidence="2" id="KW-0662">Pyridine nucleotide biosynthesis</keyword>
<keyword evidence="9" id="KW-1185">Reference proteome</keyword>
<dbReference type="GO" id="GO:0016779">
    <property type="term" value="F:nucleotidyltransferase activity"/>
    <property type="evidence" value="ECO:0007669"/>
    <property type="project" value="UniProtKB-KW"/>
</dbReference>
<evidence type="ECO:0000256" key="4">
    <source>
        <dbReference type="ARBA" id="ARBA00022695"/>
    </source>
</evidence>
<dbReference type="InterPro" id="IPR014729">
    <property type="entry name" value="Rossmann-like_a/b/a_fold"/>
</dbReference>
<sequence>VKHRIKLVELVIENLGFGKIYLYESERKAESFTFDTMKTIDKKNPNAKIFFVIANDQYLQLNKWYRIEELKTIVTFIV</sequence>
<keyword evidence="4 8" id="KW-0548">Nucleotidyltransferase</keyword>
<evidence type="ECO:0000313" key="8">
    <source>
        <dbReference type="EMBL" id="MBH9582242.1"/>
    </source>
</evidence>
<evidence type="ECO:0000256" key="5">
    <source>
        <dbReference type="ARBA" id="ARBA00022741"/>
    </source>
</evidence>
<accession>A0ABS0QSR9</accession>
<feature type="non-terminal residue" evidence="8">
    <location>
        <position position="1"/>
    </location>
</feature>
<comment type="pathway">
    <text evidence="1">Cofactor biosynthesis; NAD(+) biosynthesis.</text>
</comment>
<evidence type="ECO:0000256" key="3">
    <source>
        <dbReference type="ARBA" id="ARBA00022679"/>
    </source>
</evidence>
<comment type="caution">
    <text evidence="8">The sequence shown here is derived from an EMBL/GenBank/DDBJ whole genome shotgun (WGS) entry which is preliminary data.</text>
</comment>
<protein>
    <submittedName>
        <fullName evidence="8">Nicotinic acid mononucleotide adenylyltransferase</fullName>
    </submittedName>
</protein>
<organism evidence="8 9">
    <name type="scientific">Staphylococcus felis</name>
    <dbReference type="NCBI Taxonomy" id="46127"/>
    <lineage>
        <taxon>Bacteria</taxon>
        <taxon>Bacillati</taxon>
        <taxon>Bacillota</taxon>
        <taxon>Bacilli</taxon>
        <taxon>Bacillales</taxon>
        <taxon>Staphylococcaceae</taxon>
        <taxon>Staphylococcus</taxon>
    </lineage>
</organism>
<dbReference type="Proteomes" id="UP000597038">
    <property type="component" value="Unassembled WGS sequence"/>
</dbReference>
<name>A0ABS0QSR9_9STAP</name>
<keyword evidence="7" id="KW-0520">NAD</keyword>
<dbReference type="SUPFAM" id="SSF52374">
    <property type="entry name" value="Nucleotidylyl transferase"/>
    <property type="match status" value="1"/>
</dbReference>
<reference evidence="8 9" key="1">
    <citation type="submission" date="2020-12" db="EMBL/GenBank/DDBJ databases">
        <title>Genomic analysis of Staphylococcus felis from a cat with skin infection.</title>
        <authorList>
            <person name="Aslantas O."/>
            <person name="Keskin O."/>
            <person name="Buyukaltay K."/>
            <person name="Gullu Yucetepe A."/>
        </authorList>
    </citation>
    <scope>NUCLEOTIDE SEQUENCE [LARGE SCALE GENOMIC DNA]</scope>
    <source>
        <strain evidence="8 9">HARRANVET</strain>
    </source>
</reference>
<evidence type="ECO:0000256" key="1">
    <source>
        <dbReference type="ARBA" id="ARBA00004790"/>
    </source>
</evidence>